<sequence>MLQLDGVEHIAAANLNGEPLRLAGINCSANGIVDQCQIRLIGKRYCLLTLTSSMSLFSADN</sequence>
<dbReference type="EMBL" id="ALJF01000015">
    <property type="protein sequence ID" value="EKF57938.1"/>
    <property type="molecule type" value="Genomic_DNA"/>
</dbReference>
<gene>
    <name evidence="1" type="ORF">QWE_19373</name>
</gene>
<accession>K2PAH9</accession>
<protein>
    <submittedName>
        <fullName evidence="1">Uncharacterized protein</fullName>
    </submittedName>
</protein>
<dbReference type="AlphaFoldDB" id="K2PAH9"/>
<keyword evidence="2" id="KW-1185">Reference proteome</keyword>
<comment type="caution">
    <text evidence="1">The sequence shown here is derived from an EMBL/GenBank/DDBJ whole genome shotgun (WGS) entry which is preliminary data.</text>
</comment>
<proteinExistence type="predicted"/>
<evidence type="ECO:0000313" key="2">
    <source>
        <dbReference type="Proteomes" id="UP000007123"/>
    </source>
</evidence>
<evidence type="ECO:0000313" key="1">
    <source>
        <dbReference type="EMBL" id="EKF57938.1"/>
    </source>
</evidence>
<name>K2PAH9_9HYPH</name>
<organism evidence="1 2">
    <name type="scientific">Agrobacterium albertimagni AOL15</name>
    <dbReference type="NCBI Taxonomy" id="1156935"/>
    <lineage>
        <taxon>Bacteria</taxon>
        <taxon>Pseudomonadati</taxon>
        <taxon>Pseudomonadota</taxon>
        <taxon>Alphaproteobacteria</taxon>
        <taxon>Hyphomicrobiales</taxon>
        <taxon>Rhizobiaceae</taxon>
        <taxon>Rhizobium/Agrobacterium group</taxon>
        <taxon>Agrobacterium</taxon>
    </lineage>
</organism>
<reference evidence="1 2" key="1">
    <citation type="journal article" date="2012" name="J. Bacteriol.">
        <title>Draft Genome Sequence of Agrobacterium albertimagni Strain AOL15.</title>
        <authorList>
            <person name="Trimble W.L."/>
            <person name="Phung le T."/>
            <person name="Meyer F."/>
            <person name="Gilbert J.A."/>
            <person name="Silver S."/>
        </authorList>
    </citation>
    <scope>NUCLEOTIDE SEQUENCE [LARGE SCALE GENOMIC DNA]</scope>
    <source>
        <strain evidence="1 2">AOL15</strain>
    </source>
</reference>
<dbReference type="Proteomes" id="UP000007123">
    <property type="component" value="Unassembled WGS sequence"/>
</dbReference>